<accession>A0ABR2L939</accession>
<gene>
    <name evidence="2" type="ORF">M9Y10_002196</name>
</gene>
<sequence>MNFTILSLISSQIHNPSPFFANTPSINMHSCFFSSHFSSILYSKNNIQKYIIDFTSFSFILDTALNFDSDSFEDKIYTKTLVEKGDKDKLEVKRCLFMKCVSKNKGGGIYVSSSSSEIFFLISNTGFYQCKASAGDAFYSQTKETIISNACIKKCEKNAFYAKSKVIVNVLQTTISDSKLDTEIDSNRIEISRINLSSNHNSFKIISNFDNTVISSSNFGNNQGSTYFISFETSASRQFNLNNCNFINNKYSSLVSFLSSSLTFDHCSFIDDHSSKFCREDSNYVMSNCMFSETQGEVMAKAMPKGLLNNPFYTSRTTVMNDIGSTAECWNKMSGNTNSDSRSSSSRVGKIIGVIVLLGVIVGVVAFLLVKFGRNRCKIVKRGDQTPLFYTGL</sequence>
<reference evidence="2 3" key="1">
    <citation type="submission" date="2024-04" db="EMBL/GenBank/DDBJ databases">
        <title>Tritrichomonas musculus Genome.</title>
        <authorList>
            <person name="Alves-Ferreira E."/>
            <person name="Grigg M."/>
            <person name="Lorenzi H."/>
            <person name="Galac M."/>
        </authorList>
    </citation>
    <scope>NUCLEOTIDE SEQUENCE [LARGE SCALE GENOMIC DNA]</scope>
    <source>
        <strain evidence="2 3">EAF2021</strain>
    </source>
</reference>
<keyword evidence="1" id="KW-1133">Transmembrane helix</keyword>
<organism evidence="2 3">
    <name type="scientific">Tritrichomonas musculus</name>
    <dbReference type="NCBI Taxonomy" id="1915356"/>
    <lineage>
        <taxon>Eukaryota</taxon>
        <taxon>Metamonada</taxon>
        <taxon>Parabasalia</taxon>
        <taxon>Tritrichomonadida</taxon>
        <taxon>Tritrichomonadidae</taxon>
        <taxon>Tritrichomonas</taxon>
    </lineage>
</organism>
<keyword evidence="1" id="KW-0812">Transmembrane</keyword>
<comment type="caution">
    <text evidence="2">The sequence shown here is derived from an EMBL/GenBank/DDBJ whole genome shotgun (WGS) entry which is preliminary data.</text>
</comment>
<protein>
    <recommendedName>
        <fullName evidence="4">Right handed beta helix domain-containing protein</fullName>
    </recommendedName>
</protein>
<name>A0ABR2L939_9EUKA</name>
<evidence type="ECO:0000313" key="2">
    <source>
        <dbReference type="EMBL" id="KAK8899873.1"/>
    </source>
</evidence>
<evidence type="ECO:0000313" key="3">
    <source>
        <dbReference type="Proteomes" id="UP001470230"/>
    </source>
</evidence>
<evidence type="ECO:0000256" key="1">
    <source>
        <dbReference type="SAM" id="Phobius"/>
    </source>
</evidence>
<dbReference type="EMBL" id="JAPFFF010000001">
    <property type="protein sequence ID" value="KAK8899873.1"/>
    <property type="molecule type" value="Genomic_DNA"/>
</dbReference>
<proteinExistence type="predicted"/>
<keyword evidence="1" id="KW-0472">Membrane</keyword>
<evidence type="ECO:0008006" key="4">
    <source>
        <dbReference type="Google" id="ProtNLM"/>
    </source>
</evidence>
<dbReference type="Proteomes" id="UP001470230">
    <property type="component" value="Unassembled WGS sequence"/>
</dbReference>
<keyword evidence="3" id="KW-1185">Reference proteome</keyword>
<feature type="transmembrane region" description="Helical" evidence="1">
    <location>
        <begin position="351"/>
        <end position="372"/>
    </location>
</feature>